<keyword evidence="15" id="KW-1185">Reference proteome</keyword>
<dbReference type="GO" id="GO:0051301">
    <property type="term" value="P:cell division"/>
    <property type="evidence" value="ECO:0007669"/>
    <property type="project" value="UniProtKB-KW"/>
</dbReference>
<name>A0A8H5GQ49_9AGAR</name>
<sequence length="1377" mass="155653">MDANFELGAAVEQLSDPSNIDLEHDHDVTNEDVDRLLEDAVEAVAESSENITTPQTFGIYCSLLKYSDSISGAVMSKLLDSISSGMQSEYETTVADIGRGDDYQRHKMPLEMYAFLLQWFVRSAEKVRSDDGEGAPASAAPKAKRGRGGRAGTGRGGGRSAAAKKQTEQWTWIDQIPATLEMIKKALAKLQTATPRLWTTTTERETFISCLTRSAYFIAENPAYIKVNEIKDRVYRIICMAVKHHNHGLTAQILIMQFLQFYEHLAEPMAECLSMLAREFDHPQLGDEILREISQKSFAANDNKVSKAFGAFLVKYSERAPRAMIKQLSLVLKQLDSEAYHLRVAVVEIMGIIILDLSDSLSSDASEDVHDRKQTENQIKGLYELLLERMNDVSAFVRTKVLQVCIKLCDAKKKFPKHRLAMTNAAVAALEDKSPSVRKPAISLLVQLMCTHPYGMVHGGTLEKSLFKKEFEEVEAEFEKVEAQMRTAMGADAEEPEEEDEEGKKKKKKKRRKSGEDMNVDADETQEPTDDEDSDEEDEEEEENDDDNDQAGDEDPDSMAVDDEDGEQQNPKPKKKKKSQLKPRKSQIDLNALNQQPIDAGAYEQLRLRKKYYSDALQFIRIVEESMNIICQLLGSTHKPEVLESIEFFRVADEYNFESAAMGLKKMLHLVWHKDNNATVSEDGQQLKGIPSRLLECYRSLYFDPVPDLEPKDQVNRIAKNMIQLTFEATLAELTSLEEMMRIMMEDNQIHHDVINKLWQVFGSDRVLPKAQRRGAIVILGMLASARRSVLTDRVDTMLKVGLGALGKNDLTLARYTCLALQRLNGSAKKVKGSLQDKTLRIEMENNIFRKMRIAIERPCRSKDWFGLAEQAINTIYALGEHPDLLCNDIIKTLTLRVFAKKAASKEPAEEQSAPKDPDAMDEDRPAEETRNEPGQSQEPVAEKDQADAFELSQLLFVVGHVAIKQIVYLELVERELKRQKDEMQAAEKQARAGAPAPKDGEELDQVAGNAEDEIADRIQEVRENELLFGDHSLLKMYGPMLVHIASSPKKFKNPTLRAAAMLSLSKFLCVSSKFCEQHHWLLYEVFKASKSANIRSNISIALGDVAVSFSTIIDENSHELYKGLTDSDPGVKKNTLMVLTHLILNGMVKVKGQLGEMAKCLEDEDPRIADLAKLFFTELATKDNAIYNNLPDIISHLSTGDHAVDEDTFQSTLKYIFKFIEKEKQAENIVEKLCQRFRLSEDPRQWRDIAFCLSLLQYKSERTIKKLTEGIPFYRDKLHEKGVYDKFTEILTKAKGTKFGTKDLTQELNDFEQMLEEHRRQGEDDHALEKRAQGKKAKAKKKAATRKTTRTRKVPTKQEKESDAEMDEGDAGDGEE</sequence>
<evidence type="ECO:0000256" key="11">
    <source>
        <dbReference type="SAM" id="MobiDB-lite"/>
    </source>
</evidence>
<keyword evidence="4" id="KW-0158">Chromosome</keyword>
<evidence type="ECO:0000256" key="5">
    <source>
        <dbReference type="ARBA" id="ARBA00022618"/>
    </source>
</evidence>
<feature type="compositionally biased region" description="Basic and acidic residues" evidence="11">
    <location>
        <begin position="1319"/>
        <end position="1333"/>
    </location>
</feature>
<feature type="compositionally biased region" description="Acidic residues" evidence="11">
    <location>
        <begin position="1365"/>
        <end position="1377"/>
    </location>
</feature>
<keyword evidence="5 10" id="KW-0132">Cell division</keyword>
<evidence type="ECO:0000256" key="8">
    <source>
        <dbReference type="ARBA" id="ARBA00023242"/>
    </source>
</evidence>
<protein>
    <recommendedName>
        <fullName evidence="10">Condensin complex subunit 1</fullName>
    </recommendedName>
</protein>
<keyword evidence="6 10" id="KW-0498">Mitosis</keyword>
<evidence type="ECO:0000313" key="15">
    <source>
        <dbReference type="Proteomes" id="UP000559256"/>
    </source>
</evidence>
<dbReference type="GO" id="GO:0000779">
    <property type="term" value="C:condensed chromosome, centromeric region"/>
    <property type="evidence" value="ECO:0007669"/>
    <property type="project" value="TreeGrafter"/>
</dbReference>
<evidence type="ECO:0000256" key="9">
    <source>
        <dbReference type="ARBA" id="ARBA00023306"/>
    </source>
</evidence>
<dbReference type="PANTHER" id="PTHR14222">
    <property type="entry name" value="CONDENSIN"/>
    <property type="match status" value="1"/>
</dbReference>
<dbReference type="Proteomes" id="UP000559256">
    <property type="component" value="Unassembled WGS sequence"/>
</dbReference>
<dbReference type="OrthoDB" id="436262at2759"/>
<keyword evidence="7 10" id="KW-0226">DNA condensation</keyword>
<evidence type="ECO:0000256" key="3">
    <source>
        <dbReference type="ARBA" id="ARBA00009606"/>
    </source>
</evidence>
<dbReference type="InterPro" id="IPR032682">
    <property type="entry name" value="Cnd1_C"/>
</dbReference>
<proteinExistence type="inferred from homology"/>
<feature type="compositionally biased region" description="Acidic residues" evidence="11">
    <location>
        <begin position="518"/>
        <end position="567"/>
    </location>
</feature>
<evidence type="ECO:0000256" key="1">
    <source>
        <dbReference type="ARBA" id="ARBA00004123"/>
    </source>
</evidence>
<comment type="subcellular location">
    <subcellularLocation>
        <location evidence="2">Chromosome</location>
    </subcellularLocation>
    <subcellularLocation>
        <location evidence="1">Nucleus</location>
    </subcellularLocation>
</comment>
<evidence type="ECO:0000256" key="10">
    <source>
        <dbReference type="PIRNR" id="PIRNR017127"/>
    </source>
</evidence>
<comment type="caution">
    <text evidence="14">The sequence shown here is derived from an EMBL/GenBank/DDBJ whole genome shotgun (WGS) entry which is preliminary data.</text>
</comment>
<feature type="domain" description="Condensin complex subunit 1 N-terminal" evidence="13">
    <location>
        <begin position="73"/>
        <end position="251"/>
    </location>
</feature>
<feature type="region of interest" description="Disordered" evidence="11">
    <location>
        <begin position="1319"/>
        <end position="1377"/>
    </location>
</feature>
<feature type="compositionally biased region" description="Acidic residues" evidence="11">
    <location>
        <begin position="492"/>
        <end position="501"/>
    </location>
</feature>
<evidence type="ECO:0000256" key="2">
    <source>
        <dbReference type="ARBA" id="ARBA00004286"/>
    </source>
</evidence>
<evidence type="ECO:0000256" key="6">
    <source>
        <dbReference type="ARBA" id="ARBA00022776"/>
    </source>
</evidence>
<feature type="compositionally biased region" description="Gly residues" evidence="11">
    <location>
        <begin position="149"/>
        <end position="159"/>
    </location>
</feature>
<dbReference type="GO" id="GO:0042393">
    <property type="term" value="F:histone binding"/>
    <property type="evidence" value="ECO:0007669"/>
    <property type="project" value="TreeGrafter"/>
</dbReference>
<dbReference type="InterPro" id="IPR016024">
    <property type="entry name" value="ARM-type_fold"/>
</dbReference>
<reference evidence="14 15" key="1">
    <citation type="journal article" date="2020" name="ISME J.">
        <title>Uncovering the hidden diversity of litter-decomposition mechanisms in mushroom-forming fungi.</title>
        <authorList>
            <person name="Floudas D."/>
            <person name="Bentzer J."/>
            <person name="Ahren D."/>
            <person name="Johansson T."/>
            <person name="Persson P."/>
            <person name="Tunlid A."/>
        </authorList>
    </citation>
    <scope>NUCLEOTIDE SEQUENCE [LARGE SCALE GENOMIC DNA]</scope>
    <source>
        <strain evidence="14 15">CBS 291.85</strain>
    </source>
</reference>
<feature type="compositionally biased region" description="Basic and acidic residues" evidence="11">
    <location>
        <begin position="905"/>
        <end position="932"/>
    </location>
</feature>
<dbReference type="GO" id="GO:0005634">
    <property type="term" value="C:nucleus"/>
    <property type="evidence" value="ECO:0007669"/>
    <property type="project" value="UniProtKB-SubCell"/>
</dbReference>
<dbReference type="PANTHER" id="PTHR14222:SF2">
    <property type="entry name" value="CONDENSIN COMPLEX SUBUNIT 1"/>
    <property type="match status" value="1"/>
</dbReference>
<organism evidence="14 15">
    <name type="scientific">Tetrapyrgos nigripes</name>
    <dbReference type="NCBI Taxonomy" id="182062"/>
    <lineage>
        <taxon>Eukaryota</taxon>
        <taxon>Fungi</taxon>
        <taxon>Dikarya</taxon>
        <taxon>Basidiomycota</taxon>
        <taxon>Agaricomycotina</taxon>
        <taxon>Agaricomycetes</taxon>
        <taxon>Agaricomycetidae</taxon>
        <taxon>Agaricales</taxon>
        <taxon>Marasmiineae</taxon>
        <taxon>Marasmiaceae</taxon>
        <taxon>Tetrapyrgos</taxon>
    </lineage>
</organism>
<dbReference type="InterPro" id="IPR011989">
    <property type="entry name" value="ARM-like"/>
</dbReference>
<feature type="region of interest" description="Disordered" evidence="11">
    <location>
        <begin position="129"/>
        <end position="165"/>
    </location>
</feature>
<dbReference type="Pfam" id="PF12922">
    <property type="entry name" value="Cnd1_N"/>
    <property type="match status" value="1"/>
</dbReference>
<comment type="similarity">
    <text evidence="3 10">Belongs to the CND1 (condensin subunit 1) family.</text>
</comment>
<evidence type="ECO:0000256" key="4">
    <source>
        <dbReference type="ARBA" id="ARBA00022454"/>
    </source>
</evidence>
<keyword evidence="9 10" id="KW-0131">Cell cycle</keyword>
<dbReference type="InterPro" id="IPR026971">
    <property type="entry name" value="CND1/NCAPD3"/>
</dbReference>
<dbReference type="PIRSF" id="PIRSF017127">
    <property type="entry name" value="Condensin_D2"/>
    <property type="match status" value="1"/>
</dbReference>
<dbReference type="GO" id="GO:0000796">
    <property type="term" value="C:condensin complex"/>
    <property type="evidence" value="ECO:0007669"/>
    <property type="project" value="TreeGrafter"/>
</dbReference>
<evidence type="ECO:0000313" key="14">
    <source>
        <dbReference type="EMBL" id="KAF5368830.1"/>
    </source>
</evidence>
<dbReference type="SUPFAM" id="SSF48371">
    <property type="entry name" value="ARM repeat"/>
    <property type="match status" value="1"/>
</dbReference>
<comment type="function">
    <text evidence="10">Regulatory subunit of the condensin complex, a complex required for conversion of interphase chromatin into mitotic-like condense chromosomes. The condensin complex probably introduces positive supercoils into relaxed DNA in the presence of type I topoisomerases and converts nicked DNA into positive knotted forms in the presence of type II topoisomerases.</text>
</comment>
<feature type="region of interest" description="Disordered" evidence="11">
    <location>
        <begin position="984"/>
        <end position="1004"/>
    </location>
</feature>
<dbReference type="InterPro" id="IPR007673">
    <property type="entry name" value="Condensin_cplx_su1"/>
</dbReference>
<evidence type="ECO:0000259" key="12">
    <source>
        <dbReference type="Pfam" id="PF12717"/>
    </source>
</evidence>
<gene>
    <name evidence="14" type="ORF">D9758_003038</name>
</gene>
<dbReference type="GO" id="GO:0007076">
    <property type="term" value="P:mitotic chromosome condensation"/>
    <property type="evidence" value="ECO:0007669"/>
    <property type="project" value="InterPro"/>
</dbReference>
<feature type="compositionally biased region" description="Basic residues" evidence="11">
    <location>
        <begin position="572"/>
        <end position="585"/>
    </location>
</feature>
<dbReference type="Gene3D" id="1.25.10.10">
    <property type="entry name" value="Leucine-rich Repeat Variant"/>
    <property type="match status" value="2"/>
</dbReference>
<dbReference type="EMBL" id="JAACJM010000014">
    <property type="protein sequence ID" value="KAF5368830.1"/>
    <property type="molecule type" value="Genomic_DNA"/>
</dbReference>
<dbReference type="Pfam" id="PF12717">
    <property type="entry name" value="Cnd1"/>
    <property type="match status" value="1"/>
</dbReference>
<feature type="region of interest" description="Disordered" evidence="11">
    <location>
        <begin position="905"/>
        <end position="943"/>
    </location>
</feature>
<keyword evidence="8" id="KW-0539">Nucleus</keyword>
<evidence type="ECO:0000259" key="13">
    <source>
        <dbReference type="Pfam" id="PF12922"/>
    </source>
</evidence>
<dbReference type="GO" id="GO:0010032">
    <property type="term" value="P:meiotic chromosome condensation"/>
    <property type="evidence" value="ECO:0007669"/>
    <property type="project" value="TreeGrafter"/>
</dbReference>
<dbReference type="InterPro" id="IPR024324">
    <property type="entry name" value="Condensin_cplx_su1_N"/>
</dbReference>
<evidence type="ECO:0000256" key="7">
    <source>
        <dbReference type="ARBA" id="ARBA00023067"/>
    </source>
</evidence>
<feature type="domain" description="Condensin complex subunit 1 C-terminal" evidence="12">
    <location>
        <begin position="1095"/>
        <end position="1255"/>
    </location>
</feature>
<accession>A0A8H5GQ49</accession>
<feature type="compositionally biased region" description="Basic residues" evidence="11">
    <location>
        <begin position="1334"/>
        <end position="1356"/>
    </location>
</feature>
<feature type="region of interest" description="Disordered" evidence="11">
    <location>
        <begin position="489"/>
        <end position="593"/>
    </location>
</feature>